<accession>A0AAE1C8Q4</accession>
<dbReference type="InterPro" id="IPR010730">
    <property type="entry name" value="HET"/>
</dbReference>
<dbReference type="PANTHER" id="PTHR39596:SF2">
    <property type="entry name" value="HET DOMAIN PROTEIN (AFU_ORTHOLOGUE AFUA_1G17550)-RELATED"/>
    <property type="match status" value="1"/>
</dbReference>
<reference evidence="2" key="2">
    <citation type="submission" date="2023-06" db="EMBL/GenBank/DDBJ databases">
        <authorList>
            <consortium name="Lawrence Berkeley National Laboratory"/>
            <person name="Haridas S."/>
            <person name="Hensen N."/>
            <person name="Bonometti L."/>
            <person name="Westerberg I."/>
            <person name="Brannstrom I.O."/>
            <person name="Guillou S."/>
            <person name="Cros-Aarteil S."/>
            <person name="Calhoun S."/>
            <person name="Kuo A."/>
            <person name="Mondo S."/>
            <person name="Pangilinan J."/>
            <person name="Riley R."/>
            <person name="Labutti K."/>
            <person name="Andreopoulos B."/>
            <person name="Lipzen A."/>
            <person name="Chen C."/>
            <person name="Yanf M."/>
            <person name="Daum C."/>
            <person name="Ng V."/>
            <person name="Clum A."/>
            <person name="Steindorff A."/>
            <person name="Ohm R."/>
            <person name="Martin F."/>
            <person name="Silar P."/>
            <person name="Natvig D."/>
            <person name="Lalanne C."/>
            <person name="Gautier V."/>
            <person name="Ament-Velasquez S.L."/>
            <person name="Kruys A."/>
            <person name="Hutchinson M.I."/>
            <person name="Powell A.J."/>
            <person name="Barry K."/>
            <person name="Miller A.N."/>
            <person name="Grigoriev I.V."/>
            <person name="Debuchy R."/>
            <person name="Gladieux P."/>
            <person name="Thoren M.H."/>
            <person name="Johannesson H."/>
        </authorList>
    </citation>
    <scope>NUCLEOTIDE SEQUENCE</scope>
    <source>
        <strain evidence="2">CBS 314.62</strain>
    </source>
</reference>
<evidence type="ECO:0000313" key="3">
    <source>
        <dbReference type="Proteomes" id="UP001270362"/>
    </source>
</evidence>
<keyword evidence="3" id="KW-1185">Reference proteome</keyword>
<comment type="caution">
    <text evidence="2">The sequence shown here is derived from an EMBL/GenBank/DDBJ whole genome shotgun (WGS) entry which is preliminary data.</text>
</comment>
<feature type="domain" description="Heterokaryon incompatibility" evidence="1">
    <location>
        <begin position="294"/>
        <end position="374"/>
    </location>
</feature>
<dbReference type="Proteomes" id="UP001270362">
    <property type="component" value="Unassembled WGS sequence"/>
</dbReference>
<dbReference type="AlphaFoldDB" id="A0AAE1C8Q4"/>
<gene>
    <name evidence="2" type="ORF">B0T22DRAFT_387283</name>
</gene>
<evidence type="ECO:0000313" key="2">
    <source>
        <dbReference type="EMBL" id="KAK3683010.1"/>
    </source>
</evidence>
<dbReference type="PANTHER" id="PTHR39596">
    <property type="match status" value="1"/>
</dbReference>
<dbReference type="EMBL" id="JAULSO010000005">
    <property type="protein sequence ID" value="KAK3683010.1"/>
    <property type="molecule type" value="Genomic_DNA"/>
</dbReference>
<evidence type="ECO:0000259" key="1">
    <source>
        <dbReference type="Pfam" id="PF06985"/>
    </source>
</evidence>
<reference evidence="2" key="1">
    <citation type="journal article" date="2023" name="Mol. Phylogenet. Evol.">
        <title>Genome-scale phylogeny and comparative genomics of the fungal order Sordariales.</title>
        <authorList>
            <person name="Hensen N."/>
            <person name="Bonometti L."/>
            <person name="Westerberg I."/>
            <person name="Brannstrom I.O."/>
            <person name="Guillou S."/>
            <person name="Cros-Aarteil S."/>
            <person name="Calhoun S."/>
            <person name="Haridas S."/>
            <person name="Kuo A."/>
            <person name="Mondo S."/>
            <person name="Pangilinan J."/>
            <person name="Riley R."/>
            <person name="LaButti K."/>
            <person name="Andreopoulos B."/>
            <person name="Lipzen A."/>
            <person name="Chen C."/>
            <person name="Yan M."/>
            <person name="Daum C."/>
            <person name="Ng V."/>
            <person name="Clum A."/>
            <person name="Steindorff A."/>
            <person name="Ohm R.A."/>
            <person name="Martin F."/>
            <person name="Silar P."/>
            <person name="Natvig D.O."/>
            <person name="Lalanne C."/>
            <person name="Gautier V."/>
            <person name="Ament-Velasquez S.L."/>
            <person name="Kruys A."/>
            <person name="Hutchinson M.I."/>
            <person name="Powell A.J."/>
            <person name="Barry K."/>
            <person name="Miller A.N."/>
            <person name="Grigoriev I.V."/>
            <person name="Debuchy R."/>
            <person name="Gladieux P."/>
            <person name="Hiltunen Thoren M."/>
            <person name="Johannesson H."/>
        </authorList>
    </citation>
    <scope>NUCLEOTIDE SEQUENCE</scope>
    <source>
        <strain evidence="2">CBS 314.62</strain>
    </source>
</reference>
<name>A0AAE1C8Q4_9PEZI</name>
<proteinExistence type="predicted"/>
<protein>
    <recommendedName>
        <fullName evidence="1">Heterokaryon incompatibility domain-containing protein</fullName>
    </recommendedName>
</protein>
<sequence>MVVPHLNLVSYDRKGFTGFLGRLGYKPPDLRAMLNDGERVRTAESILQEWLYFGLLDHFSDVSGIPIDLERFVDIDEKGIQTVTSQHWPEFFALIAAKELPFTEEQHEKLEEALNYVVQVLAWVVNNFDEWYYSHLTPSVLLSIFILVESLYEALRLLSGRNTHISTRHMSPSLGKFFEKQMRDNGWCMASIQGVLHGNASVAYFASLLPSVNPEPHPTCTDEKCFQAHLQVGDFTVQHAGSYCPGAELCCDVVVKDEDLISTLDAGSFPAIQLRVSDGNEIAVNLIDAQNCDYVAISHVWAHGLGNPDANAMPACQLRRLFDLASRLLVGQQHKSRVLWIDTLCVPVHSKPHRKMSISRLRDTYKRAAKVLVLDRGLARVSGTNVAEAVCHLLCSDWMSRLWTLQEGLLPELHNLFVQFQDGPVPASALVSDGEPKAMPDIVESKLRTYLSSRQDTRLLALMRDLQRRRTTRQTDEPICIATLMNIDLGTFDGMPCMADIYRSLGRLPRNLIFAPGPRLTAPGFRWAPSTFLEQPITGRRATPNMASLGLAMEQGFDFMALSVEITDPWVVERDGRVAYKIEFPGGEVDVFFLPSLQVHADLGRSELGPVSIEKPNIVIGDDQGNFSQPAVVIDVTGGLMGRTVLGRYSVPGFIVQMDRASPRAFRNLRYETIGGKYPLFLNCIVD</sequence>
<dbReference type="Pfam" id="PF06985">
    <property type="entry name" value="HET"/>
    <property type="match status" value="1"/>
</dbReference>
<organism evidence="2 3">
    <name type="scientific">Podospora appendiculata</name>
    <dbReference type="NCBI Taxonomy" id="314037"/>
    <lineage>
        <taxon>Eukaryota</taxon>
        <taxon>Fungi</taxon>
        <taxon>Dikarya</taxon>
        <taxon>Ascomycota</taxon>
        <taxon>Pezizomycotina</taxon>
        <taxon>Sordariomycetes</taxon>
        <taxon>Sordariomycetidae</taxon>
        <taxon>Sordariales</taxon>
        <taxon>Podosporaceae</taxon>
        <taxon>Podospora</taxon>
    </lineage>
</organism>